<keyword evidence="2" id="KW-0863">Zinc-finger</keyword>
<dbReference type="SUPFAM" id="SSF49899">
    <property type="entry name" value="Concanavalin A-like lectins/glucanases"/>
    <property type="match status" value="1"/>
</dbReference>
<dbReference type="Gene3D" id="2.60.120.920">
    <property type="match status" value="1"/>
</dbReference>
<dbReference type="PANTHER" id="PTHR25465">
    <property type="entry name" value="B-BOX DOMAIN CONTAINING"/>
    <property type="match status" value="1"/>
</dbReference>
<name>A0AAW0PYK5_9GOBI</name>
<feature type="coiled-coil region" evidence="4">
    <location>
        <begin position="110"/>
        <end position="155"/>
    </location>
</feature>
<keyword evidence="4" id="KW-0175">Coiled coil</keyword>
<dbReference type="InterPro" id="IPR003879">
    <property type="entry name" value="Butyrophylin_SPRY"/>
</dbReference>
<sequence length="429" mass="49042">MESTNENGQDDQNATKEVEISEDVMCDSCMDSPSLALKSCLTCLVSYCESHLRPHLENVKFQNHRLVEPLHNIDCPTCEVHRLPLDRVCLDHSFSICSNCEAEAHDGHLTASVEEAQAKIETELQEKQAEISQSVSKVEKAIEKLQDNNEKVKTIVQDVCVTIGEQFSRLQSTVEEAKKTAMEVLEREQRQALRQSESIQAHLEKKREELTKVQEHTNKLLRAKSNIDFLQKYSEWKKMSTDVCLPSVRTSSMEHLSSYVQTVTDTTQQLCELLLSSYKKSMDVVFKSGCKLKSSDAEPSLLPLPVTREDFLQYHRSLTFDPDTIHSFLRVTDDHKKLTNTSPWQHSYADNDSRFDYWRQALSSDSLYLGRHYIEANLSGEGAHIGVTYKSIERKGEQKTNCICQSEYSWCIGRNSKFFSVWHSGVETL</sequence>
<protein>
    <recommendedName>
        <fullName evidence="5">B30.2/SPRY domain-containing protein</fullName>
    </recommendedName>
</protein>
<dbReference type="PRINTS" id="PR01407">
    <property type="entry name" value="BUTYPHLNCDUF"/>
</dbReference>
<comment type="caution">
    <text evidence="6">The sequence shown here is derived from an EMBL/GenBank/DDBJ whole genome shotgun (WGS) entry which is preliminary data.</text>
</comment>
<dbReference type="InterPro" id="IPR001870">
    <property type="entry name" value="B30.2/SPRY"/>
</dbReference>
<evidence type="ECO:0000256" key="2">
    <source>
        <dbReference type="ARBA" id="ARBA00022771"/>
    </source>
</evidence>
<dbReference type="Pfam" id="PF25600">
    <property type="entry name" value="TRIM_CC"/>
    <property type="match status" value="1"/>
</dbReference>
<keyword evidence="3" id="KW-0862">Zinc</keyword>
<keyword evidence="7" id="KW-1185">Reference proteome</keyword>
<gene>
    <name evidence="6" type="ORF">WMY93_003110</name>
</gene>
<dbReference type="GO" id="GO:0008270">
    <property type="term" value="F:zinc ion binding"/>
    <property type="evidence" value="ECO:0007669"/>
    <property type="project" value="UniProtKB-KW"/>
</dbReference>
<dbReference type="SUPFAM" id="SSF57845">
    <property type="entry name" value="B-box zinc-binding domain"/>
    <property type="match status" value="1"/>
</dbReference>
<keyword evidence="1" id="KW-0479">Metal-binding</keyword>
<dbReference type="PROSITE" id="PS50188">
    <property type="entry name" value="B302_SPRY"/>
    <property type="match status" value="1"/>
</dbReference>
<organism evidence="6 7">
    <name type="scientific">Mugilogobius chulae</name>
    <name type="common">yellowstripe goby</name>
    <dbReference type="NCBI Taxonomy" id="88201"/>
    <lineage>
        <taxon>Eukaryota</taxon>
        <taxon>Metazoa</taxon>
        <taxon>Chordata</taxon>
        <taxon>Craniata</taxon>
        <taxon>Vertebrata</taxon>
        <taxon>Euteleostomi</taxon>
        <taxon>Actinopterygii</taxon>
        <taxon>Neopterygii</taxon>
        <taxon>Teleostei</taxon>
        <taxon>Neoteleostei</taxon>
        <taxon>Acanthomorphata</taxon>
        <taxon>Gobiaria</taxon>
        <taxon>Gobiiformes</taxon>
        <taxon>Gobioidei</taxon>
        <taxon>Gobiidae</taxon>
        <taxon>Gobionellinae</taxon>
        <taxon>Mugilogobius</taxon>
    </lineage>
</organism>
<evidence type="ECO:0000256" key="3">
    <source>
        <dbReference type="ARBA" id="ARBA00022833"/>
    </source>
</evidence>
<dbReference type="InterPro" id="IPR051051">
    <property type="entry name" value="E3_ubiq-ligase_TRIM/RNF"/>
</dbReference>
<evidence type="ECO:0000256" key="4">
    <source>
        <dbReference type="SAM" id="Coils"/>
    </source>
</evidence>
<proteinExistence type="predicted"/>
<dbReference type="AlphaFoldDB" id="A0AAW0PYK5"/>
<dbReference type="Proteomes" id="UP001460270">
    <property type="component" value="Unassembled WGS sequence"/>
</dbReference>
<evidence type="ECO:0000259" key="5">
    <source>
        <dbReference type="PROSITE" id="PS50188"/>
    </source>
</evidence>
<dbReference type="PANTHER" id="PTHR25465:SF10">
    <property type="entry name" value="TRIPARTITE MOTIF-CONTAINING PROTEIN 16-RELATED"/>
    <property type="match status" value="1"/>
</dbReference>
<accession>A0AAW0PYK5</accession>
<dbReference type="SMART" id="SM00589">
    <property type="entry name" value="PRY"/>
    <property type="match status" value="1"/>
</dbReference>
<dbReference type="Pfam" id="PF13765">
    <property type="entry name" value="PRY"/>
    <property type="match status" value="1"/>
</dbReference>
<dbReference type="InterPro" id="IPR006574">
    <property type="entry name" value="PRY"/>
</dbReference>
<dbReference type="GO" id="GO:0005737">
    <property type="term" value="C:cytoplasm"/>
    <property type="evidence" value="ECO:0007669"/>
    <property type="project" value="UniProtKB-ARBA"/>
</dbReference>
<evidence type="ECO:0000256" key="1">
    <source>
        <dbReference type="ARBA" id="ARBA00022723"/>
    </source>
</evidence>
<dbReference type="EMBL" id="JBBPFD010000002">
    <property type="protein sequence ID" value="KAK7939784.1"/>
    <property type="molecule type" value="Genomic_DNA"/>
</dbReference>
<evidence type="ECO:0000313" key="7">
    <source>
        <dbReference type="Proteomes" id="UP001460270"/>
    </source>
</evidence>
<evidence type="ECO:0000313" key="6">
    <source>
        <dbReference type="EMBL" id="KAK7939784.1"/>
    </source>
</evidence>
<feature type="domain" description="B30.2/SPRY" evidence="5">
    <location>
        <begin position="298"/>
        <end position="429"/>
    </location>
</feature>
<dbReference type="Gene3D" id="4.10.830.40">
    <property type="match status" value="1"/>
</dbReference>
<feature type="coiled-coil region" evidence="4">
    <location>
        <begin position="182"/>
        <end position="223"/>
    </location>
</feature>
<dbReference type="InterPro" id="IPR058030">
    <property type="entry name" value="TRIM8/14/16/25/29/45/65_CC"/>
</dbReference>
<dbReference type="InterPro" id="IPR043136">
    <property type="entry name" value="B30.2/SPRY_sf"/>
</dbReference>
<dbReference type="InterPro" id="IPR013320">
    <property type="entry name" value="ConA-like_dom_sf"/>
</dbReference>
<reference evidence="7" key="1">
    <citation type="submission" date="2024-04" db="EMBL/GenBank/DDBJ databases">
        <title>Salinicola lusitanus LLJ914,a marine bacterium isolated from the Okinawa Trough.</title>
        <authorList>
            <person name="Li J."/>
        </authorList>
    </citation>
    <scope>NUCLEOTIDE SEQUENCE [LARGE SCALE GENOMIC DNA]</scope>
</reference>